<keyword evidence="2" id="KW-1185">Reference proteome</keyword>
<name>A0A9P6QWD1_9FUNG</name>
<evidence type="ECO:0000313" key="1">
    <source>
        <dbReference type="EMBL" id="KAG0304534.1"/>
    </source>
</evidence>
<dbReference type="Proteomes" id="UP000823405">
    <property type="component" value="Unassembled WGS sequence"/>
</dbReference>
<gene>
    <name evidence="1" type="ORF">BGZ97_001433</name>
</gene>
<dbReference type="EMBL" id="JAAAIN010001296">
    <property type="protein sequence ID" value="KAG0304534.1"/>
    <property type="molecule type" value="Genomic_DNA"/>
</dbReference>
<dbReference type="OrthoDB" id="2445567at2759"/>
<dbReference type="AlphaFoldDB" id="A0A9P6QWD1"/>
<accession>A0A9P6QWD1</accession>
<feature type="non-terminal residue" evidence="1">
    <location>
        <position position="1"/>
    </location>
</feature>
<comment type="caution">
    <text evidence="1">The sequence shown here is derived from an EMBL/GenBank/DDBJ whole genome shotgun (WGS) entry which is preliminary data.</text>
</comment>
<sequence length="191" mass="21250">NTPATSAQLALHEFIVPPMKDLYSAPIIMDPNHLPPQPRSAAIVDGTTLSATSRKYVTATIDTNAIKPFKVPKTKPQHRYSPVDNRRAHVITVINVILKSGQFSQDSAVPRSWLLYRVDSIPRGLLVHGFVALKFHISALVCSSPYLNTVAFKWVITKDGYFPHSHLYFSAPFTVVQPQETFAGQVVLEEE</sequence>
<evidence type="ECO:0000313" key="2">
    <source>
        <dbReference type="Proteomes" id="UP000823405"/>
    </source>
</evidence>
<protein>
    <submittedName>
        <fullName evidence="1">Uncharacterized protein</fullName>
    </submittedName>
</protein>
<proteinExistence type="predicted"/>
<reference evidence="1" key="1">
    <citation type="journal article" date="2020" name="Fungal Divers.">
        <title>Resolving the Mortierellaceae phylogeny through synthesis of multi-gene phylogenetics and phylogenomics.</title>
        <authorList>
            <person name="Vandepol N."/>
            <person name="Liber J."/>
            <person name="Desiro A."/>
            <person name="Na H."/>
            <person name="Kennedy M."/>
            <person name="Barry K."/>
            <person name="Grigoriev I.V."/>
            <person name="Miller A.N."/>
            <person name="O'Donnell K."/>
            <person name="Stajich J.E."/>
            <person name="Bonito G."/>
        </authorList>
    </citation>
    <scope>NUCLEOTIDE SEQUENCE</scope>
    <source>
        <strain evidence="1">NVP60</strain>
    </source>
</reference>
<organism evidence="1 2">
    <name type="scientific">Linnemannia gamsii</name>
    <dbReference type="NCBI Taxonomy" id="64522"/>
    <lineage>
        <taxon>Eukaryota</taxon>
        <taxon>Fungi</taxon>
        <taxon>Fungi incertae sedis</taxon>
        <taxon>Mucoromycota</taxon>
        <taxon>Mortierellomycotina</taxon>
        <taxon>Mortierellomycetes</taxon>
        <taxon>Mortierellales</taxon>
        <taxon>Mortierellaceae</taxon>
        <taxon>Linnemannia</taxon>
    </lineage>
</organism>